<accession>A0A1F7WS70</accession>
<gene>
    <name evidence="8" type="ORF">A2125_00105</name>
</gene>
<protein>
    <submittedName>
        <fullName evidence="8">rRNA maturation RNase YbeY</fullName>
    </submittedName>
</protein>
<comment type="similarity">
    <text evidence="2">Belongs to the endoribonuclease YbeY family.</text>
</comment>
<proteinExistence type="inferred from homology"/>
<organism evidence="8 9">
    <name type="scientific">Candidatus Woesebacteria bacterium GWB1_43_5</name>
    <dbReference type="NCBI Taxonomy" id="1802474"/>
    <lineage>
        <taxon>Bacteria</taxon>
        <taxon>Candidatus Woeseibacteriota</taxon>
    </lineage>
</organism>
<keyword evidence="7" id="KW-0862">Zinc</keyword>
<dbReference type="GO" id="GO:0006364">
    <property type="term" value="P:rRNA processing"/>
    <property type="evidence" value="ECO:0007669"/>
    <property type="project" value="InterPro"/>
</dbReference>
<evidence type="ECO:0000313" key="8">
    <source>
        <dbReference type="EMBL" id="OGM05673.1"/>
    </source>
</evidence>
<dbReference type="InterPro" id="IPR002036">
    <property type="entry name" value="YbeY"/>
</dbReference>
<evidence type="ECO:0000256" key="2">
    <source>
        <dbReference type="ARBA" id="ARBA00010875"/>
    </source>
</evidence>
<dbReference type="AlphaFoldDB" id="A0A1F7WS70"/>
<dbReference type="GO" id="GO:0004222">
    <property type="term" value="F:metalloendopeptidase activity"/>
    <property type="evidence" value="ECO:0007669"/>
    <property type="project" value="InterPro"/>
</dbReference>
<name>A0A1F7WS70_9BACT</name>
<keyword evidence="3" id="KW-0540">Nuclease</keyword>
<evidence type="ECO:0000256" key="3">
    <source>
        <dbReference type="ARBA" id="ARBA00022722"/>
    </source>
</evidence>
<dbReference type="GO" id="GO:0004519">
    <property type="term" value="F:endonuclease activity"/>
    <property type="evidence" value="ECO:0007669"/>
    <property type="project" value="UniProtKB-KW"/>
</dbReference>
<evidence type="ECO:0000313" key="9">
    <source>
        <dbReference type="Proteomes" id="UP000178812"/>
    </source>
</evidence>
<dbReference type="EMBL" id="MGFM01000028">
    <property type="protein sequence ID" value="OGM05673.1"/>
    <property type="molecule type" value="Genomic_DNA"/>
</dbReference>
<evidence type="ECO:0000256" key="4">
    <source>
        <dbReference type="ARBA" id="ARBA00022723"/>
    </source>
</evidence>
<dbReference type="Pfam" id="PF02130">
    <property type="entry name" value="YbeY"/>
    <property type="match status" value="1"/>
</dbReference>
<evidence type="ECO:0000256" key="5">
    <source>
        <dbReference type="ARBA" id="ARBA00022759"/>
    </source>
</evidence>
<dbReference type="Gene3D" id="3.40.390.30">
    <property type="entry name" value="Metalloproteases ('zincins'), catalytic domain"/>
    <property type="match status" value="1"/>
</dbReference>
<comment type="caution">
    <text evidence="8">The sequence shown here is derived from an EMBL/GenBank/DDBJ whole genome shotgun (WGS) entry which is preliminary data.</text>
</comment>
<dbReference type="GO" id="GO:0046872">
    <property type="term" value="F:metal ion binding"/>
    <property type="evidence" value="ECO:0007669"/>
    <property type="project" value="UniProtKB-KW"/>
</dbReference>
<keyword evidence="6" id="KW-0378">Hydrolase</keyword>
<reference evidence="8 9" key="1">
    <citation type="journal article" date="2016" name="Nat. Commun.">
        <title>Thousands of microbial genomes shed light on interconnected biogeochemical processes in an aquifer system.</title>
        <authorList>
            <person name="Anantharaman K."/>
            <person name="Brown C.T."/>
            <person name="Hug L.A."/>
            <person name="Sharon I."/>
            <person name="Castelle C.J."/>
            <person name="Probst A.J."/>
            <person name="Thomas B.C."/>
            <person name="Singh A."/>
            <person name="Wilkins M.J."/>
            <person name="Karaoz U."/>
            <person name="Brodie E.L."/>
            <person name="Williams K.H."/>
            <person name="Hubbard S.S."/>
            <person name="Banfield J.F."/>
        </authorList>
    </citation>
    <scope>NUCLEOTIDE SEQUENCE [LARGE SCALE GENOMIC DNA]</scope>
</reference>
<dbReference type="InterPro" id="IPR023091">
    <property type="entry name" value="MetalPrtase_cat_dom_sf_prd"/>
</dbReference>
<evidence type="ECO:0000256" key="7">
    <source>
        <dbReference type="ARBA" id="ARBA00022833"/>
    </source>
</evidence>
<comment type="cofactor">
    <cofactor evidence="1">
        <name>Zn(2+)</name>
        <dbReference type="ChEBI" id="CHEBI:29105"/>
    </cofactor>
</comment>
<keyword evidence="5" id="KW-0255">Endonuclease</keyword>
<dbReference type="SUPFAM" id="SSF55486">
    <property type="entry name" value="Metalloproteases ('zincins'), catalytic domain"/>
    <property type="match status" value="1"/>
</dbReference>
<dbReference type="NCBIfam" id="TIGR00043">
    <property type="entry name" value="rRNA maturation RNase YbeY"/>
    <property type="match status" value="1"/>
</dbReference>
<evidence type="ECO:0000256" key="1">
    <source>
        <dbReference type="ARBA" id="ARBA00001947"/>
    </source>
</evidence>
<sequence length="129" mass="14176">MVTVEIRNAGSFKVDISGLEKKLKQFLATKTAKPCHVEVAIVDAGEMKRLGKTYLKEESGQPHNVLSFPTAEVGKNFIFPPDGTKRLGEVAVCYPKALAEAKDEGKKADEKICELAQHGIRHLLGIHHK</sequence>
<dbReference type="Proteomes" id="UP000178812">
    <property type="component" value="Unassembled WGS sequence"/>
</dbReference>
<evidence type="ECO:0000256" key="6">
    <source>
        <dbReference type="ARBA" id="ARBA00022801"/>
    </source>
</evidence>
<keyword evidence="4" id="KW-0479">Metal-binding</keyword>